<dbReference type="EMBL" id="JARBJD010000025">
    <property type="protein sequence ID" value="KAK2960006.1"/>
    <property type="molecule type" value="Genomic_DNA"/>
</dbReference>
<name>A0ABQ9Y8H5_9EUKA</name>
<proteinExistence type="predicted"/>
<gene>
    <name evidence="1" type="ORF">BLNAU_4889</name>
</gene>
<comment type="caution">
    <text evidence="1">The sequence shown here is derived from an EMBL/GenBank/DDBJ whole genome shotgun (WGS) entry which is preliminary data.</text>
</comment>
<dbReference type="Proteomes" id="UP001281761">
    <property type="component" value="Unassembled WGS sequence"/>
</dbReference>
<keyword evidence="2" id="KW-1185">Reference proteome</keyword>
<reference evidence="1 2" key="1">
    <citation type="journal article" date="2022" name="bioRxiv">
        <title>Genomics of Preaxostyla Flagellates Illuminates Evolutionary Transitions and the Path Towards Mitochondrial Loss.</title>
        <authorList>
            <person name="Novak L.V.F."/>
            <person name="Treitli S.C."/>
            <person name="Pyrih J."/>
            <person name="Halakuc P."/>
            <person name="Pipaliya S.V."/>
            <person name="Vacek V."/>
            <person name="Brzon O."/>
            <person name="Soukal P."/>
            <person name="Eme L."/>
            <person name="Dacks J.B."/>
            <person name="Karnkowska A."/>
            <person name="Elias M."/>
            <person name="Hampl V."/>
        </authorList>
    </citation>
    <scope>NUCLEOTIDE SEQUENCE [LARGE SCALE GENOMIC DNA]</scope>
    <source>
        <strain evidence="1">NAU3</strain>
        <tissue evidence="1">Gut</tissue>
    </source>
</reference>
<protein>
    <submittedName>
        <fullName evidence="1">Uncharacterized protein</fullName>
    </submittedName>
</protein>
<evidence type="ECO:0000313" key="1">
    <source>
        <dbReference type="EMBL" id="KAK2960006.1"/>
    </source>
</evidence>
<evidence type="ECO:0000313" key="2">
    <source>
        <dbReference type="Proteomes" id="UP001281761"/>
    </source>
</evidence>
<accession>A0ABQ9Y8H5</accession>
<sequence length="280" mass="31976">MSNLTPTCWSDFSNDDILFKLVPTGDGTCSGFAESMVTLLTSYDDNLVNEAWEVLVRVVCNTSPKNRLAFLATGFFELLPEDFYDDDRLLRTPSELSLMKIVTLNINDLFDESAREQCEEDGVLLDFLDQTFIDQFFIPIEPFLEKVFTNRRLMDRSDLINIFPKLTETILEYSPQLDEMTHFVLSSPSFALAFFDTLESAESNDTISTLLRSVIHCVNVRWDKDPAVLKHKQQIKTKLREEGLGDEIELQLRLSERVGKHHVIGIRVRVLIEKLGGNAS</sequence>
<organism evidence="1 2">
    <name type="scientific">Blattamonas nauphoetae</name>
    <dbReference type="NCBI Taxonomy" id="2049346"/>
    <lineage>
        <taxon>Eukaryota</taxon>
        <taxon>Metamonada</taxon>
        <taxon>Preaxostyla</taxon>
        <taxon>Oxymonadida</taxon>
        <taxon>Blattamonas</taxon>
    </lineage>
</organism>